<comment type="caution">
    <text evidence="3">The sequence shown here is derived from an EMBL/GenBank/DDBJ whole genome shotgun (WGS) entry which is preliminary data.</text>
</comment>
<keyword evidence="4" id="KW-1185">Reference proteome</keyword>
<proteinExistence type="predicted"/>
<gene>
    <name evidence="3" type="ORF">HPB48_006445</name>
</gene>
<feature type="domain" description="DDE-1" evidence="2">
    <location>
        <begin position="274"/>
        <end position="344"/>
    </location>
</feature>
<dbReference type="AlphaFoldDB" id="A0A9J6FKL6"/>
<dbReference type="OMA" id="WHVTRVE"/>
<feature type="region of interest" description="Disordered" evidence="1">
    <location>
        <begin position="231"/>
        <end position="265"/>
    </location>
</feature>
<dbReference type="Gene3D" id="2.40.50.140">
    <property type="entry name" value="Nucleic acid-binding proteins"/>
    <property type="match status" value="1"/>
</dbReference>
<sequence length="497" mass="55155">MKSVDILSSLKNLIESNPGIKVRELPALLKQLPDKMRPKQGADDDAVRSFLERHFKVFSIDGNDCVFVRPSSPVETELPPTDNLSTLCEVEGRISRVSSVYGFIEVDHPIETSIYFDIQHFENKRCKDLLSAGLREGDRVVVDACKCGTIDRVRPGYGFIAFGRGNRDSAFFLGRVVDRALTKSILNLTDVFTLGDKVCFDAEPDKKSTNRAKWKATKVWCDKGVVGKHDSNDVEGDVGEEQVGHDSDQEDYPAGRPDWEEHAEGSSCEPSIAVQSELDNIELKFLPSNTTARLQPLDRSTKSFKLGYRRRLLDRLLMNLRVGTELKVDQLGAIHMMRGAWNSGKQSVANCFRKAGFAKVATGDEAAPSAPAMEGVAGDEPEVSIYEGVRGTVVRALECIAAVTVKEGKVSREIEFTMDCFYKDGEVVLDDLNELLKKGDEVTLDYMVGRPGCKDEVVHCDLLWQGAKPREAPRLKPKEFQQRLISAGRSSRYAVAS</sequence>
<evidence type="ECO:0000313" key="3">
    <source>
        <dbReference type="EMBL" id="KAH9363339.1"/>
    </source>
</evidence>
<accession>A0A9J6FKL6</accession>
<dbReference type="Proteomes" id="UP000821853">
    <property type="component" value="Chromosome 10"/>
</dbReference>
<dbReference type="GO" id="GO:0003676">
    <property type="term" value="F:nucleic acid binding"/>
    <property type="evidence" value="ECO:0007669"/>
    <property type="project" value="InterPro"/>
</dbReference>
<dbReference type="InterPro" id="IPR012340">
    <property type="entry name" value="NA-bd_OB-fold"/>
</dbReference>
<evidence type="ECO:0000256" key="1">
    <source>
        <dbReference type="SAM" id="MobiDB-lite"/>
    </source>
</evidence>
<evidence type="ECO:0000259" key="2">
    <source>
        <dbReference type="Pfam" id="PF03184"/>
    </source>
</evidence>
<protein>
    <recommendedName>
        <fullName evidence="2">DDE-1 domain-containing protein</fullName>
    </recommendedName>
</protein>
<evidence type="ECO:0000313" key="4">
    <source>
        <dbReference type="Proteomes" id="UP000821853"/>
    </source>
</evidence>
<dbReference type="OrthoDB" id="6504929at2759"/>
<dbReference type="VEuPathDB" id="VectorBase:HLOH_054027"/>
<organism evidence="3 4">
    <name type="scientific">Haemaphysalis longicornis</name>
    <name type="common">Bush tick</name>
    <dbReference type="NCBI Taxonomy" id="44386"/>
    <lineage>
        <taxon>Eukaryota</taxon>
        <taxon>Metazoa</taxon>
        <taxon>Ecdysozoa</taxon>
        <taxon>Arthropoda</taxon>
        <taxon>Chelicerata</taxon>
        <taxon>Arachnida</taxon>
        <taxon>Acari</taxon>
        <taxon>Parasitiformes</taxon>
        <taxon>Ixodida</taxon>
        <taxon>Ixodoidea</taxon>
        <taxon>Ixodidae</taxon>
        <taxon>Haemaphysalinae</taxon>
        <taxon>Haemaphysalis</taxon>
    </lineage>
</organism>
<dbReference type="EMBL" id="JABSTR010000002">
    <property type="protein sequence ID" value="KAH9363339.1"/>
    <property type="molecule type" value="Genomic_DNA"/>
</dbReference>
<reference evidence="3 4" key="1">
    <citation type="journal article" date="2020" name="Cell">
        <title>Large-Scale Comparative Analyses of Tick Genomes Elucidate Their Genetic Diversity and Vector Capacities.</title>
        <authorList>
            <consortium name="Tick Genome and Microbiome Consortium (TIGMIC)"/>
            <person name="Jia N."/>
            <person name="Wang J."/>
            <person name="Shi W."/>
            <person name="Du L."/>
            <person name="Sun Y."/>
            <person name="Zhan W."/>
            <person name="Jiang J.F."/>
            <person name="Wang Q."/>
            <person name="Zhang B."/>
            <person name="Ji P."/>
            <person name="Bell-Sakyi L."/>
            <person name="Cui X.M."/>
            <person name="Yuan T.T."/>
            <person name="Jiang B.G."/>
            <person name="Yang W.F."/>
            <person name="Lam T.T."/>
            <person name="Chang Q.C."/>
            <person name="Ding S.J."/>
            <person name="Wang X.J."/>
            <person name="Zhu J.G."/>
            <person name="Ruan X.D."/>
            <person name="Zhao L."/>
            <person name="Wei J.T."/>
            <person name="Ye R.Z."/>
            <person name="Que T.C."/>
            <person name="Du C.H."/>
            <person name="Zhou Y.H."/>
            <person name="Cheng J.X."/>
            <person name="Dai P.F."/>
            <person name="Guo W.B."/>
            <person name="Han X.H."/>
            <person name="Huang E.J."/>
            <person name="Li L.F."/>
            <person name="Wei W."/>
            <person name="Gao Y.C."/>
            <person name="Liu J.Z."/>
            <person name="Shao H.Z."/>
            <person name="Wang X."/>
            <person name="Wang C.C."/>
            <person name="Yang T.C."/>
            <person name="Huo Q.B."/>
            <person name="Li W."/>
            <person name="Chen H.Y."/>
            <person name="Chen S.E."/>
            <person name="Zhou L.G."/>
            <person name="Ni X.B."/>
            <person name="Tian J.H."/>
            <person name="Sheng Y."/>
            <person name="Liu T."/>
            <person name="Pan Y.S."/>
            <person name="Xia L.Y."/>
            <person name="Li J."/>
            <person name="Zhao F."/>
            <person name="Cao W.C."/>
        </authorList>
    </citation>
    <scope>NUCLEOTIDE SEQUENCE [LARGE SCALE GENOMIC DNA]</scope>
    <source>
        <strain evidence="3">HaeL-2018</strain>
    </source>
</reference>
<dbReference type="Pfam" id="PF03184">
    <property type="entry name" value="DDE_1"/>
    <property type="match status" value="1"/>
</dbReference>
<dbReference type="InterPro" id="IPR004875">
    <property type="entry name" value="DDE_SF_endonuclease_dom"/>
</dbReference>
<name>A0A9J6FKL6_HAELO</name>